<evidence type="ECO:0000256" key="4">
    <source>
        <dbReference type="ARBA" id="ARBA00022989"/>
    </source>
</evidence>
<evidence type="ECO:0000256" key="7">
    <source>
        <dbReference type="RuleBase" id="RU000320"/>
    </source>
</evidence>
<evidence type="ECO:0000313" key="11">
    <source>
        <dbReference type="EMBL" id="ABL00395.1"/>
    </source>
</evidence>
<dbReference type="GO" id="GO:0016491">
    <property type="term" value="F:oxidoreductase activity"/>
    <property type="evidence" value="ECO:0007669"/>
    <property type="project" value="UniProtKB-KW"/>
</dbReference>
<protein>
    <submittedName>
        <fullName evidence="10">NADH dehydrogenase (Quinone)</fullName>
        <ecNumber evidence="10">1.6.99.5</ecNumber>
    </submittedName>
</protein>
<feature type="transmembrane region" description="Helical" evidence="8">
    <location>
        <begin position="398"/>
        <end position="422"/>
    </location>
</feature>
<dbReference type="PANTHER" id="PTHR42682:SF3">
    <property type="entry name" value="FORMATE HYDROGENLYASE SUBUNIT 3-RELATED"/>
    <property type="match status" value="1"/>
</dbReference>
<dbReference type="EMBL" id="CP000482">
    <property type="protein sequence ID" value="ABL00395.1"/>
    <property type="molecule type" value="Genomic_DNA"/>
</dbReference>
<feature type="transmembrane region" description="Helical" evidence="8">
    <location>
        <begin position="6"/>
        <end position="26"/>
    </location>
</feature>
<dbReference type="InterPro" id="IPR001750">
    <property type="entry name" value="ND/Mrp_TM"/>
</dbReference>
<dbReference type="AlphaFoldDB" id="A1ASR6"/>
<dbReference type="Pfam" id="PF00361">
    <property type="entry name" value="Proton_antipo_M"/>
    <property type="match status" value="1"/>
</dbReference>
<organism evidence="10 12">
    <name type="scientific">Pelobacter propionicus (strain DSM 2379 / NBRC 103807 / OttBd1)</name>
    <dbReference type="NCBI Taxonomy" id="338966"/>
    <lineage>
        <taxon>Bacteria</taxon>
        <taxon>Pseudomonadati</taxon>
        <taxon>Thermodesulfobacteriota</taxon>
        <taxon>Desulfuromonadia</taxon>
        <taxon>Desulfuromonadales</taxon>
        <taxon>Desulfuromonadaceae</taxon>
        <taxon>Pelobacter</taxon>
    </lineage>
</organism>
<feature type="transmembrane region" description="Helical" evidence="8">
    <location>
        <begin position="321"/>
        <end position="345"/>
    </location>
</feature>
<feature type="transmembrane region" description="Helical" evidence="8">
    <location>
        <begin position="557"/>
        <end position="577"/>
    </location>
</feature>
<dbReference type="PANTHER" id="PTHR42682">
    <property type="entry name" value="HYDROGENASE-4 COMPONENT F"/>
    <property type="match status" value="1"/>
</dbReference>
<evidence type="ECO:0000256" key="5">
    <source>
        <dbReference type="ARBA" id="ARBA00023002"/>
    </source>
</evidence>
<dbReference type="InterPro" id="IPR052175">
    <property type="entry name" value="ComplexI-like_HydComp"/>
</dbReference>
<keyword evidence="4 8" id="KW-1133">Transmembrane helix</keyword>
<keyword evidence="3 7" id="KW-0812">Transmembrane</keyword>
<sequence length="633" mass="67114">MTPEQAVLLSIGICAAGAVVTLLLSMSKSLSGWLSFLTMVASGVLIVPRAVQVLTSGPANPHHPEAFYTLGGHTLRLYVDGLSSIFLLLAVLIGVCAALYSIVHVEKFPTKSAAMYHPFLLLFVGGMYGILSITDTMWFFCAFWQLMTIPSFILMLFESEKPGIKGAAFKYLVFMEAAMVAAMAGAAMIAGGPAEPGLAYDFDVLSEGIPALVATNPGALTGCLALFLVGFGIKVGMWPFGQLWVPDAYAAAPSPVTALISGVMSKTGVYGLMRTFLWLVPADVLGQYDMSRWGMALAILGTITLFTGTMQGMKQDDTKRLLAFSSVGQLGYIILALGACVALVPSGDNRLLALAAIAFCGGLLHAINHGIFKGLLFFSAGSLYQATGTQDLNKMGGLWKYMPVTGFAVLIASFGIAGVPLLNGFVSKWSIYVATIQGSTSAKYLAVCAIIAILTSAMTLAMYIKFFGVAFLSRQSTVVKQQAAKQGNLEVGMTQQLPQLIMALLCIVIGLAPGAVYQVLGQVLNTSRQGFAEKLADANTMSAGATTGLFAIGGGALYVPIVIAIVLAVAFVIVYTFSKQGGSTRKSGDAWLCGYAREEECYRYAASNFYGEIKRCFGWLGGNPRPQTRIKED</sequence>
<dbReference type="EMBL" id="CP000482">
    <property type="protein sequence ID" value="ABL00387.1"/>
    <property type="molecule type" value="Genomic_DNA"/>
</dbReference>
<proteinExistence type="predicted"/>
<dbReference type="HOGENOM" id="CLU_007100_8_1_7"/>
<feature type="transmembrane region" description="Helical" evidence="8">
    <location>
        <begin position="351"/>
        <end position="378"/>
    </location>
</feature>
<comment type="subcellular location">
    <subcellularLocation>
        <location evidence="1">Cell membrane</location>
        <topology evidence="1">Multi-pass membrane protein</topology>
    </subcellularLocation>
    <subcellularLocation>
        <location evidence="7">Membrane</location>
        <topology evidence="7">Multi-pass membrane protein</topology>
    </subcellularLocation>
</comment>
<keyword evidence="2" id="KW-1003">Cell membrane</keyword>
<feature type="transmembrane region" description="Helical" evidence="8">
    <location>
        <begin position="500"/>
        <end position="520"/>
    </location>
</feature>
<feature type="transmembrane region" description="Helical" evidence="8">
    <location>
        <begin position="33"/>
        <end position="51"/>
    </location>
</feature>
<keyword evidence="6 8" id="KW-0472">Membrane</keyword>
<feature type="transmembrane region" description="Helical" evidence="8">
    <location>
        <begin position="442"/>
        <end position="464"/>
    </location>
</feature>
<gene>
    <name evidence="10" type="ordered locus">Ppro_2787</name>
    <name evidence="11" type="ordered locus">Ppro_2795</name>
</gene>
<dbReference type="EC" id="1.6.99.5" evidence="10"/>
<dbReference type="KEGG" id="ppd:Ppro_2795"/>
<evidence type="ECO:0000313" key="12">
    <source>
        <dbReference type="Proteomes" id="UP000006732"/>
    </source>
</evidence>
<reference evidence="10 12" key="1">
    <citation type="submission" date="2006-10" db="EMBL/GenBank/DDBJ databases">
        <title>Complete sequence of chromosome of Pelobacter propionicus DSM 2379.</title>
        <authorList>
            <consortium name="US DOE Joint Genome Institute"/>
            <person name="Copeland A."/>
            <person name="Lucas S."/>
            <person name="Lapidus A."/>
            <person name="Barry K."/>
            <person name="Detter J.C."/>
            <person name="Glavina del Rio T."/>
            <person name="Hammon N."/>
            <person name="Israni S."/>
            <person name="Dalin E."/>
            <person name="Tice H."/>
            <person name="Pitluck S."/>
            <person name="Saunders E."/>
            <person name="Brettin T."/>
            <person name="Bruce D."/>
            <person name="Han C."/>
            <person name="Tapia R."/>
            <person name="Schmutz J."/>
            <person name="Larimer F."/>
            <person name="Land M."/>
            <person name="Hauser L."/>
            <person name="Kyrpides N."/>
            <person name="Kim E."/>
            <person name="Lovley D."/>
            <person name="Richardson P."/>
        </authorList>
    </citation>
    <scope>NUCLEOTIDE SEQUENCE [LARGE SCALE GENOMIC DNA]</scope>
    <source>
        <strain evidence="10">DSM 2379</strain>
        <strain evidence="12">DSM 2379 / NBRC 103807 / OttBd1</strain>
    </source>
</reference>
<keyword evidence="5 10" id="KW-0560">Oxidoreductase</keyword>
<feature type="transmembrane region" description="Helical" evidence="8">
    <location>
        <begin position="137"/>
        <end position="157"/>
    </location>
</feature>
<evidence type="ECO:0000256" key="3">
    <source>
        <dbReference type="ARBA" id="ARBA00022692"/>
    </source>
</evidence>
<feature type="transmembrane region" description="Helical" evidence="8">
    <location>
        <begin position="82"/>
        <end position="102"/>
    </location>
</feature>
<dbReference type="GO" id="GO:0005886">
    <property type="term" value="C:plasma membrane"/>
    <property type="evidence" value="ECO:0007669"/>
    <property type="project" value="UniProtKB-SubCell"/>
</dbReference>
<evidence type="ECO:0000259" key="9">
    <source>
        <dbReference type="Pfam" id="PF00361"/>
    </source>
</evidence>
<name>A1ASR6_PELPD</name>
<keyword evidence="12" id="KW-1185">Reference proteome</keyword>
<evidence type="ECO:0000256" key="6">
    <source>
        <dbReference type="ARBA" id="ARBA00023136"/>
    </source>
</evidence>
<evidence type="ECO:0000256" key="8">
    <source>
        <dbReference type="SAM" id="Phobius"/>
    </source>
</evidence>
<dbReference type="STRING" id="338966.Ppro_2787"/>
<feature type="transmembrane region" description="Helical" evidence="8">
    <location>
        <begin position="293"/>
        <end position="309"/>
    </location>
</feature>
<feature type="transmembrane region" description="Helical" evidence="8">
    <location>
        <begin position="211"/>
        <end position="236"/>
    </location>
</feature>
<feature type="transmembrane region" description="Helical" evidence="8">
    <location>
        <begin position="169"/>
        <end position="191"/>
    </location>
</feature>
<dbReference type="RefSeq" id="WP_011736636.1">
    <property type="nucleotide sequence ID" value="NC_008609.1"/>
</dbReference>
<dbReference type="KEGG" id="ppd:Ppro_2787"/>
<dbReference type="OrthoDB" id="9805769at2"/>
<feature type="transmembrane region" description="Helical" evidence="8">
    <location>
        <begin position="114"/>
        <end position="131"/>
    </location>
</feature>
<dbReference type="Proteomes" id="UP000006732">
    <property type="component" value="Chromosome"/>
</dbReference>
<accession>A1ASR6</accession>
<evidence type="ECO:0000256" key="1">
    <source>
        <dbReference type="ARBA" id="ARBA00004651"/>
    </source>
</evidence>
<dbReference type="eggNOG" id="COG0651">
    <property type="taxonomic scope" value="Bacteria"/>
</dbReference>
<evidence type="ECO:0000313" key="10">
    <source>
        <dbReference type="EMBL" id="ABL00387.1"/>
    </source>
</evidence>
<evidence type="ECO:0000256" key="2">
    <source>
        <dbReference type="ARBA" id="ARBA00022475"/>
    </source>
</evidence>
<feature type="domain" description="NADH:quinone oxidoreductase/Mrp antiporter transmembrane" evidence="9">
    <location>
        <begin position="140"/>
        <end position="449"/>
    </location>
</feature>